<dbReference type="Proteomes" id="UP001243009">
    <property type="component" value="Unassembled WGS sequence"/>
</dbReference>
<name>A0ABT9DW60_9PROT</name>
<evidence type="ECO:0000313" key="2">
    <source>
        <dbReference type="EMBL" id="MDO9708140.1"/>
    </source>
</evidence>
<keyword evidence="3" id="KW-1185">Reference proteome</keyword>
<gene>
    <name evidence="2" type="ORF">Q7A36_07295</name>
</gene>
<sequence>MTRAIRLATLALLCTAPAFAESLRCQSVNGNVTCAGSGGASCQRVDGRTVCVSGDGGVVQEFGGQRPDAEALRQRMQRRLQVERQGPAGNLSIEREGGRLRLRSDRLDLDLDD</sequence>
<dbReference type="RefSeq" id="WP_305103006.1">
    <property type="nucleotide sequence ID" value="NZ_JAUTWS010000005.1"/>
</dbReference>
<protein>
    <recommendedName>
        <fullName evidence="4">DUF4124 domain-containing protein</fullName>
    </recommendedName>
</protein>
<organism evidence="2 3">
    <name type="scientific">Paracraurococcus lichenis</name>
    <dbReference type="NCBI Taxonomy" id="3064888"/>
    <lineage>
        <taxon>Bacteria</taxon>
        <taxon>Pseudomonadati</taxon>
        <taxon>Pseudomonadota</taxon>
        <taxon>Alphaproteobacteria</taxon>
        <taxon>Acetobacterales</taxon>
        <taxon>Roseomonadaceae</taxon>
        <taxon>Paracraurococcus</taxon>
    </lineage>
</organism>
<proteinExistence type="predicted"/>
<feature type="chain" id="PRO_5046273256" description="DUF4124 domain-containing protein" evidence="1">
    <location>
        <begin position="21"/>
        <end position="113"/>
    </location>
</feature>
<dbReference type="EMBL" id="JAUTWS010000005">
    <property type="protein sequence ID" value="MDO9708140.1"/>
    <property type="molecule type" value="Genomic_DNA"/>
</dbReference>
<evidence type="ECO:0000256" key="1">
    <source>
        <dbReference type="SAM" id="SignalP"/>
    </source>
</evidence>
<evidence type="ECO:0000313" key="3">
    <source>
        <dbReference type="Proteomes" id="UP001243009"/>
    </source>
</evidence>
<keyword evidence="1" id="KW-0732">Signal</keyword>
<comment type="caution">
    <text evidence="2">The sequence shown here is derived from an EMBL/GenBank/DDBJ whole genome shotgun (WGS) entry which is preliminary data.</text>
</comment>
<evidence type="ECO:0008006" key="4">
    <source>
        <dbReference type="Google" id="ProtNLM"/>
    </source>
</evidence>
<reference evidence="2 3" key="1">
    <citation type="submission" date="2023-08" db="EMBL/GenBank/DDBJ databases">
        <title>The draft genome sequence of Paracraurococcus sp. LOR1-02.</title>
        <authorList>
            <person name="Kingkaew E."/>
            <person name="Tanasupawat S."/>
        </authorList>
    </citation>
    <scope>NUCLEOTIDE SEQUENCE [LARGE SCALE GENOMIC DNA]</scope>
    <source>
        <strain evidence="2 3">LOR1-02</strain>
    </source>
</reference>
<accession>A0ABT9DW60</accession>
<feature type="signal peptide" evidence="1">
    <location>
        <begin position="1"/>
        <end position="20"/>
    </location>
</feature>